<dbReference type="EMBL" id="VITR01000004">
    <property type="protein sequence ID" value="TWB43673.1"/>
    <property type="molecule type" value="Genomic_DNA"/>
</dbReference>
<dbReference type="AlphaFoldDB" id="A0A560HBE2"/>
<gene>
    <name evidence="2" type="ORF">FBZ90_10460</name>
</gene>
<feature type="transmembrane region" description="Helical" evidence="1">
    <location>
        <begin position="86"/>
        <end position="106"/>
    </location>
</feature>
<dbReference type="Proteomes" id="UP000315751">
    <property type="component" value="Unassembled WGS sequence"/>
</dbReference>
<name>A0A560HBE2_9PROT</name>
<keyword evidence="1" id="KW-0812">Transmembrane</keyword>
<feature type="transmembrane region" description="Helical" evidence="1">
    <location>
        <begin position="42"/>
        <end position="65"/>
    </location>
</feature>
<keyword evidence="3" id="KW-1185">Reference proteome</keyword>
<feature type="transmembrane region" description="Helical" evidence="1">
    <location>
        <begin position="118"/>
        <end position="137"/>
    </location>
</feature>
<sequence length="145" mass="15373">MMCGEMRYSSKIFLVLLGALAGLVVAMGLSGLILTAVWGDAVPPSCVAGGGLLLFQAAATAIFYWRRVHAARRMGQLVSTRATRGVRLMGAEAAFLPITICLPAMATARGASFQEWTPFLLTLLVAGLLVMLAAFRLTRAEPQAC</sequence>
<proteinExistence type="predicted"/>
<feature type="transmembrane region" description="Helical" evidence="1">
    <location>
        <begin position="12"/>
        <end position="36"/>
    </location>
</feature>
<keyword evidence="1" id="KW-0472">Membrane</keyword>
<comment type="caution">
    <text evidence="2">The sequence shown here is derived from an EMBL/GenBank/DDBJ whole genome shotgun (WGS) entry which is preliminary data.</text>
</comment>
<accession>A0A560HBE2</accession>
<protein>
    <submittedName>
        <fullName evidence="2">Uncharacterized protein</fullName>
    </submittedName>
</protein>
<evidence type="ECO:0000256" key="1">
    <source>
        <dbReference type="SAM" id="Phobius"/>
    </source>
</evidence>
<evidence type="ECO:0000313" key="3">
    <source>
        <dbReference type="Proteomes" id="UP000315751"/>
    </source>
</evidence>
<evidence type="ECO:0000313" key="2">
    <source>
        <dbReference type="EMBL" id="TWB43673.1"/>
    </source>
</evidence>
<keyword evidence="1" id="KW-1133">Transmembrane helix</keyword>
<organism evidence="2 3">
    <name type="scientific">Nitrospirillum amazonense</name>
    <dbReference type="NCBI Taxonomy" id="28077"/>
    <lineage>
        <taxon>Bacteria</taxon>
        <taxon>Pseudomonadati</taxon>
        <taxon>Pseudomonadota</taxon>
        <taxon>Alphaproteobacteria</taxon>
        <taxon>Rhodospirillales</taxon>
        <taxon>Azospirillaceae</taxon>
        <taxon>Nitrospirillum</taxon>
    </lineage>
</organism>
<reference evidence="2 3" key="1">
    <citation type="submission" date="2019-06" db="EMBL/GenBank/DDBJ databases">
        <title>Genomic Encyclopedia of Type Strains, Phase IV (KMG-V): Genome sequencing to study the core and pangenomes of soil and plant-associated prokaryotes.</title>
        <authorList>
            <person name="Whitman W."/>
        </authorList>
    </citation>
    <scope>NUCLEOTIDE SEQUENCE [LARGE SCALE GENOMIC DNA]</scope>
    <source>
        <strain evidence="2 3">BR 11622</strain>
    </source>
</reference>